<comment type="cofactor">
    <cofactor evidence="15">
        <name>[4Fe-4S] cluster</name>
        <dbReference type="ChEBI" id="CHEBI:49883"/>
    </cofactor>
    <text evidence="15">Binds 1 [4Fe-4S] cluster. The cluster is coordinated with 3 cysteines and an exchangeable S-adenosyl-L-methionine.</text>
</comment>
<accession>A0ABW7NEQ9</accession>
<dbReference type="EC" id="1.3.98.3" evidence="15"/>
<evidence type="ECO:0000256" key="6">
    <source>
        <dbReference type="ARBA" id="ARBA00022490"/>
    </source>
</evidence>
<dbReference type="SMART" id="SM00729">
    <property type="entry name" value="Elp3"/>
    <property type="match status" value="1"/>
</dbReference>
<dbReference type="PIRSF" id="PIRSF000167">
    <property type="entry name" value="HemN"/>
    <property type="match status" value="1"/>
</dbReference>
<dbReference type="InterPro" id="IPR007197">
    <property type="entry name" value="rSAM"/>
</dbReference>
<evidence type="ECO:0000256" key="5">
    <source>
        <dbReference type="ARBA" id="ARBA00022485"/>
    </source>
</evidence>
<evidence type="ECO:0000256" key="11">
    <source>
        <dbReference type="ARBA" id="ARBA00023014"/>
    </source>
</evidence>
<evidence type="ECO:0000256" key="10">
    <source>
        <dbReference type="ARBA" id="ARBA00023004"/>
    </source>
</evidence>
<keyword evidence="7 15" id="KW-0949">S-adenosyl-L-methionine</keyword>
<dbReference type="PANTHER" id="PTHR13932">
    <property type="entry name" value="COPROPORPHYRINIGEN III OXIDASE"/>
    <property type="match status" value="1"/>
</dbReference>
<dbReference type="InterPro" id="IPR004558">
    <property type="entry name" value="Coprogen_oxidase_HemN"/>
</dbReference>
<evidence type="ECO:0000313" key="18">
    <source>
        <dbReference type="Proteomes" id="UP001610063"/>
    </source>
</evidence>
<evidence type="ECO:0000256" key="13">
    <source>
        <dbReference type="ARBA" id="ARBA00024295"/>
    </source>
</evidence>
<dbReference type="SFLD" id="SFLDG01082">
    <property type="entry name" value="B12-binding_domain_containing"/>
    <property type="match status" value="1"/>
</dbReference>
<dbReference type="InterPro" id="IPR023404">
    <property type="entry name" value="rSAM_horseshoe"/>
</dbReference>
<keyword evidence="10 15" id="KW-0408">Iron</keyword>
<dbReference type="PANTHER" id="PTHR13932:SF6">
    <property type="entry name" value="OXYGEN-INDEPENDENT COPROPORPHYRINOGEN III OXIDASE"/>
    <property type="match status" value="1"/>
</dbReference>
<dbReference type="InterPro" id="IPR058240">
    <property type="entry name" value="rSAM_sf"/>
</dbReference>
<evidence type="ECO:0000256" key="12">
    <source>
        <dbReference type="ARBA" id="ARBA00023244"/>
    </source>
</evidence>
<evidence type="ECO:0000256" key="2">
    <source>
        <dbReference type="ARBA" id="ARBA00004785"/>
    </source>
</evidence>
<dbReference type="GO" id="GO:0051989">
    <property type="term" value="F:coproporphyrinogen dehydrogenase activity"/>
    <property type="evidence" value="ECO:0007669"/>
    <property type="project" value="UniProtKB-EC"/>
</dbReference>
<keyword evidence="18" id="KW-1185">Reference proteome</keyword>
<protein>
    <recommendedName>
        <fullName evidence="15">Coproporphyrinogen-III oxidase</fullName>
        <ecNumber evidence="15">1.3.98.3</ecNumber>
    </recommendedName>
</protein>
<name>A0ABW7NEQ9_9BACT</name>
<evidence type="ECO:0000256" key="4">
    <source>
        <dbReference type="ARBA" id="ARBA00011245"/>
    </source>
</evidence>
<dbReference type="RefSeq" id="WP_395419263.1">
    <property type="nucleotide sequence ID" value="NZ_JBIPKE010000020.1"/>
</dbReference>
<reference evidence="17 18" key="1">
    <citation type="journal article" date="2013" name="Int. J. Syst. Evol. Microbiol.">
        <title>Marinoscillum luteum sp. nov., isolated from marine sediment.</title>
        <authorList>
            <person name="Cha I.T."/>
            <person name="Park S.J."/>
            <person name="Kim S.J."/>
            <person name="Kim J.G."/>
            <person name="Jung M.Y."/>
            <person name="Shin K.S."/>
            <person name="Kwon K.K."/>
            <person name="Yang S.H."/>
            <person name="Seo Y.S."/>
            <person name="Rhee S.K."/>
        </authorList>
    </citation>
    <scope>NUCLEOTIDE SEQUENCE [LARGE SCALE GENOMIC DNA]</scope>
    <source>
        <strain evidence="17 18">KCTC 23939</strain>
    </source>
</reference>
<dbReference type="Gene3D" id="1.10.10.920">
    <property type="match status" value="1"/>
</dbReference>
<dbReference type="Pfam" id="PF04055">
    <property type="entry name" value="Radical_SAM"/>
    <property type="match status" value="1"/>
</dbReference>
<dbReference type="CDD" id="cd01335">
    <property type="entry name" value="Radical_SAM"/>
    <property type="match status" value="1"/>
</dbReference>
<dbReference type="EMBL" id="JBIPKE010000020">
    <property type="protein sequence ID" value="MFH6985837.1"/>
    <property type="molecule type" value="Genomic_DNA"/>
</dbReference>
<dbReference type="SFLD" id="SFLDS00029">
    <property type="entry name" value="Radical_SAM"/>
    <property type="match status" value="1"/>
</dbReference>
<keyword evidence="5 15" id="KW-0004">4Fe-4S</keyword>
<evidence type="ECO:0000256" key="3">
    <source>
        <dbReference type="ARBA" id="ARBA00005493"/>
    </source>
</evidence>
<dbReference type="Proteomes" id="UP001610063">
    <property type="component" value="Unassembled WGS sequence"/>
</dbReference>
<dbReference type="PROSITE" id="PS51918">
    <property type="entry name" value="RADICAL_SAM"/>
    <property type="match status" value="1"/>
</dbReference>
<dbReference type="Gene3D" id="3.80.30.20">
    <property type="entry name" value="tm_1862 like domain"/>
    <property type="match status" value="1"/>
</dbReference>
<dbReference type="InterPro" id="IPR034505">
    <property type="entry name" value="Coproporphyrinogen-III_oxidase"/>
</dbReference>
<keyword evidence="11 15" id="KW-0411">Iron-sulfur</keyword>
<dbReference type="SFLD" id="SFLDG01065">
    <property type="entry name" value="anaerobic_coproporphyrinogen-I"/>
    <property type="match status" value="1"/>
</dbReference>
<dbReference type="InterPro" id="IPR006638">
    <property type="entry name" value="Elp3/MiaA/NifB-like_rSAM"/>
</dbReference>
<comment type="caution">
    <text evidence="17">The sequence shown here is derived from an EMBL/GenBank/DDBJ whole genome shotgun (WGS) entry which is preliminary data.</text>
</comment>
<keyword evidence="8 15" id="KW-0479">Metal-binding</keyword>
<evidence type="ECO:0000256" key="1">
    <source>
        <dbReference type="ARBA" id="ARBA00004496"/>
    </source>
</evidence>
<gene>
    <name evidence="17" type="primary">hemN</name>
    <name evidence="17" type="ORF">ACHKAR_20450</name>
</gene>
<comment type="subunit">
    <text evidence="4">Monomer.</text>
</comment>
<dbReference type="NCBIfam" id="TIGR00538">
    <property type="entry name" value="hemN"/>
    <property type="match status" value="1"/>
</dbReference>
<comment type="pathway">
    <text evidence="2 15">Porphyrin-containing compound metabolism; protoporphyrin-IX biosynthesis; protoporphyrinogen-IX from coproporphyrinogen-III (AdoMet route): step 1/1.</text>
</comment>
<evidence type="ECO:0000259" key="16">
    <source>
        <dbReference type="PROSITE" id="PS51918"/>
    </source>
</evidence>
<evidence type="ECO:0000256" key="9">
    <source>
        <dbReference type="ARBA" id="ARBA00023002"/>
    </source>
</evidence>
<organism evidence="17 18">
    <name type="scientific">Marinoscillum luteum</name>
    <dbReference type="NCBI Taxonomy" id="861051"/>
    <lineage>
        <taxon>Bacteria</taxon>
        <taxon>Pseudomonadati</taxon>
        <taxon>Bacteroidota</taxon>
        <taxon>Cytophagia</taxon>
        <taxon>Cytophagales</taxon>
        <taxon>Reichenbachiellaceae</taxon>
        <taxon>Marinoscillum</taxon>
    </lineage>
</organism>
<keyword evidence="12 15" id="KW-0627">Porphyrin biosynthesis</keyword>
<comment type="catalytic activity">
    <reaction evidence="14 15">
        <text>coproporphyrinogen III + 2 S-adenosyl-L-methionine = protoporphyrinogen IX + 2 5'-deoxyadenosine + 2 L-methionine + 2 CO2</text>
        <dbReference type="Rhea" id="RHEA:15425"/>
        <dbReference type="ChEBI" id="CHEBI:16526"/>
        <dbReference type="ChEBI" id="CHEBI:17319"/>
        <dbReference type="ChEBI" id="CHEBI:57307"/>
        <dbReference type="ChEBI" id="CHEBI:57309"/>
        <dbReference type="ChEBI" id="CHEBI:57844"/>
        <dbReference type="ChEBI" id="CHEBI:59789"/>
        <dbReference type="EC" id="1.3.98.3"/>
    </reaction>
</comment>
<keyword evidence="6 15" id="KW-0963">Cytoplasm</keyword>
<evidence type="ECO:0000313" key="17">
    <source>
        <dbReference type="EMBL" id="MFH6985837.1"/>
    </source>
</evidence>
<evidence type="ECO:0000256" key="8">
    <source>
        <dbReference type="ARBA" id="ARBA00022723"/>
    </source>
</evidence>
<comment type="similarity">
    <text evidence="3 15">Belongs to the anaerobic coproporphyrinogen-III oxidase family.</text>
</comment>
<proteinExistence type="inferred from homology"/>
<feature type="domain" description="Radical SAM core" evidence="16">
    <location>
        <begin position="59"/>
        <end position="300"/>
    </location>
</feature>
<comment type="subcellular location">
    <subcellularLocation>
        <location evidence="1 15">Cytoplasm</location>
    </subcellularLocation>
</comment>
<comment type="function">
    <text evidence="13">Involved in the heme biosynthesis. Catalyzes the anaerobic oxidative decarboxylation of propionate groups of rings A and B of coproporphyrinogen III to yield the vinyl groups in protoporphyrinogen IX.</text>
</comment>
<dbReference type="SUPFAM" id="SSF102114">
    <property type="entry name" value="Radical SAM enzymes"/>
    <property type="match status" value="1"/>
</dbReference>
<sequence>MMIVRNKPLSPEFLCYMQDFISKYNVPGPRYTSYPTIPHWHTEDHTESRWKQAVSDGFWRNGKEISLYIHLPFCESLCTYCGCTTRITQNHKVESKYITYLLKEWKLYLATFGGQPIIREIHMGGGTPTFFSAENLKTLIDGLTHEATLSDDFVFGFEGHPNNTTEEHLKTLADLGFTRMSLGIQDFDPEVQKIINRKQSFSQVKEITALARTYGFTSLNYDLIYGLPKQTISGIAQTIAQTIALKPDRIAFYGYAHVPWVKAAQKSYEQYLPSPAQRQKMYATGKKALMTHGYHDIGMDHFALPTDSLYEAFATGKLHRNFMGYTTQDTNLLIGLGMSSISDSWTAFSQNEKLLSRYYERLDRNELPISRGHQLTTEDLIIRRHILNLMCNFETTWEVSELLEIGFGFNTNLLATLVTDGFIQWTDTGIKINDAGKPFIRNICMALDARLWRSSQQTSFSQTL</sequence>
<evidence type="ECO:0000256" key="14">
    <source>
        <dbReference type="ARBA" id="ARBA00048321"/>
    </source>
</evidence>
<evidence type="ECO:0000256" key="15">
    <source>
        <dbReference type="PIRNR" id="PIRNR000167"/>
    </source>
</evidence>
<keyword evidence="9 15" id="KW-0560">Oxidoreductase</keyword>
<evidence type="ECO:0000256" key="7">
    <source>
        <dbReference type="ARBA" id="ARBA00022691"/>
    </source>
</evidence>